<keyword evidence="4 6" id="KW-0503">Monooxygenase</keyword>
<accession>A0A561BXD2</accession>
<dbReference type="EMBL" id="VIVK01000001">
    <property type="protein sequence ID" value="TWD83545.1"/>
    <property type="molecule type" value="Genomic_DNA"/>
</dbReference>
<dbReference type="AlphaFoldDB" id="A0A561BXD2"/>
<dbReference type="SUPFAM" id="SSF51679">
    <property type="entry name" value="Bacterial luciferase-like"/>
    <property type="match status" value="1"/>
</dbReference>
<sequence>MPYGDARAAAELAGIAEAHGWDGFFVWESIWGIDAWAMLAAAAMTTERIRLGTMLTPLPRRKPWDVAGQTSTVDNLSNGRVILSVGLGVTGDDRFWLFEDDPGRKVRAELMDESLEMLRYLWRDEAFEFTGKHYRSRKIADLMPPAPPPPVQQPRIPTWVVGAWPRPRSMRRAALQDGWLPNFAPVVEPGEKPGELTPKELAEGVEWIRKERADHGLSMDGYDIVSEGTTKADDPDAAATVRPWAEAGATWWIDADWSSMDPVVVRAEAERRLTAGPPRIA</sequence>
<reference evidence="6 7" key="1">
    <citation type="submission" date="2019-06" db="EMBL/GenBank/DDBJ databases">
        <title>Sequencing the genomes of 1000 actinobacteria strains.</title>
        <authorList>
            <person name="Klenk H.-P."/>
        </authorList>
    </citation>
    <scope>NUCLEOTIDE SEQUENCE [LARGE SCALE GENOMIC DNA]</scope>
    <source>
        <strain evidence="6 7">DSM 24683</strain>
    </source>
</reference>
<keyword evidence="7" id="KW-1185">Reference proteome</keyword>
<evidence type="ECO:0000256" key="2">
    <source>
        <dbReference type="ARBA" id="ARBA00022643"/>
    </source>
</evidence>
<evidence type="ECO:0000259" key="5">
    <source>
        <dbReference type="Pfam" id="PF00296"/>
    </source>
</evidence>
<dbReference type="Pfam" id="PF00296">
    <property type="entry name" value="Bac_luciferase"/>
    <property type="match status" value="1"/>
</dbReference>
<organism evidence="6 7">
    <name type="scientific">Kribbella amoyensis</name>
    <dbReference type="NCBI Taxonomy" id="996641"/>
    <lineage>
        <taxon>Bacteria</taxon>
        <taxon>Bacillati</taxon>
        <taxon>Actinomycetota</taxon>
        <taxon>Actinomycetes</taxon>
        <taxon>Propionibacteriales</taxon>
        <taxon>Kribbellaceae</taxon>
        <taxon>Kribbella</taxon>
    </lineage>
</organism>
<dbReference type="PANTHER" id="PTHR42847:SF4">
    <property type="entry name" value="ALKANESULFONATE MONOOXYGENASE-RELATED"/>
    <property type="match status" value="1"/>
</dbReference>
<comment type="caution">
    <text evidence="6">The sequence shown here is derived from an EMBL/GenBank/DDBJ whole genome shotgun (WGS) entry which is preliminary data.</text>
</comment>
<evidence type="ECO:0000313" key="7">
    <source>
        <dbReference type="Proteomes" id="UP000318380"/>
    </source>
</evidence>
<protein>
    <submittedName>
        <fullName evidence="6">Luciferase-like monooxygenase</fullName>
    </submittedName>
</protein>
<dbReference type="GO" id="GO:0046306">
    <property type="term" value="P:alkanesulfonate catabolic process"/>
    <property type="evidence" value="ECO:0007669"/>
    <property type="project" value="TreeGrafter"/>
</dbReference>
<evidence type="ECO:0000256" key="1">
    <source>
        <dbReference type="ARBA" id="ARBA00022630"/>
    </source>
</evidence>
<dbReference type="InterPro" id="IPR011251">
    <property type="entry name" value="Luciferase-like_dom"/>
</dbReference>
<dbReference type="InterPro" id="IPR050172">
    <property type="entry name" value="SsuD_RutA_monooxygenase"/>
</dbReference>
<dbReference type="InterPro" id="IPR036661">
    <property type="entry name" value="Luciferase-like_sf"/>
</dbReference>
<dbReference type="GO" id="GO:0008726">
    <property type="term" value="F:alkanesulfonate monooxygenase activity"/>
    <property type="evidence" value="ECO:0007669"/>
    <property type="project" value="TreeGrafter"/>
</dbReference>
<evidence type="ECO:0000256" key="3">
    <source>
        <dbReference type="ARBA" id="ARBA00023002"/>
    </source>
</evidence>
<proteinExistence type="predicted"/>
<dbReference type="PANTHER" id="PTHR42847">
    <property type="entry name" value="ALKANESULFONATE MONOOXYGENASE"/>
    <property type="match status" value="1"/>
</dbReference>
<gene>
    <name evidence="6" type="ORF">FB561_4710</name>
</gene>
<keyword evidence="1" id="KW-0285">Flavoprotein</keyword>
<feature type="domain" description="Luciferase-like" evidence="5">
    <location>
        <begin position="5"/>
        <end position="240"/>
    </location>
</feature>
<dbReference type="Proteomes" id="UP000318380">
    <property type="component" value="Unassembled WGS sequence"/>
</dbReference>
<keyword evidence="3" id="KW-0560">Oxidoreductase</keyword>
<dbReference type="Gene3D" id="3.20.20.30">
    <property type="entry name" value="Luciferase-like domain"/>
    <property type="match status" value="1"/>
</dbReference>
<keyword evidence="2" id="KW-0288">FMN</keyword>
<evidence type="ECO:0000256" key="4">
    <source>
        <dbReference type="ARBA" id="ARBA00023033"/>
    </source>
</evidence>
<name>A0A561BXD2_9ACTN</name>
<evidence type="ECO:0000313" key="6">
    <source>
        <dbReference type="EMBL" id="TWD83545.1"/>
    </source>
</evidence>